<proteinExistence type="predicted"/>
<protein>
    <submittedName>
        <fullName evidence="1">Uncharacterized protein</fullName>
    </submittedName>
</protein>
<evidence type="ECO:0000313" key="1">
    <source>
        <dbReference type="EMBL" id="MEV0973316.1"/>
    </source>
</evidence>
<gene>
    <name evidence="1" type="ORF">AB0I59_32340</name>
</gene>
<sequence>MLQVALDTPDRFVVAYGRRLCDVYTRDDPAELARVRRTDGVAVRDLSYLLADICPSAAATMRAANERREREFQEWEDAERRKCAEAPRHRPLITPVAVVVRTEPIWTDYGDLEAYEPETAEGDPGGDLPYEDDVLSAGPGHLVVHTHPDVTLCVTTETYRRRPPVESRGGTTSSRRAIAAPVSWCSRTRWVVCRCRTSPSGARGTIAYGCTTRCAGPRAAKTTCSDC</sequence>
<accession>A0ABV3GNY8</accession>
<dbReference type="Proteomes" id="UP001551675">
    <property type="component" value="Unassembled WGS sequence"/>
</dbReference>
<evidence type="ECO:0000313" key="2">
    <source>
        <dbReference type="Proteomes" id="UP001551675"/>
    </source>
</evidence>
<name>A0ABV3GNY8_MICGL</name>
<dbReference type="EMBL" id="JBFALK010000021">
    <property type="protein sequence ID" value="MEV0973316.1"/>
    <property type="molecule type" value="Genomic_DNA"/>
</dbReference>
<comment type="caution">
    <text evidence="1">The sequence shown here is derived from an EMBL/GenBank/DDBJ whole genome shotgun (WGS) entry which is preliminary data.</text>
</comment>
<dbReference type="RefSeq" id="WP_358138887.1">
    <property type="nucleotide sequence ID" value="NZ_JBFALK010000021.1"/>
</dbReference>
<keyword evidence="2" id="KW-1185">Reference proteome</keyword>
<organism evidence="1 2">
    <name type="scientific">Microtetraspora glauca</name>
    <dbReference type="NCBI Taxonomy" id="1996"/>
    <lineage>
        <taxon>Bacteria</taxon>
        <taxon>Bacillati</taxon>
        <taxon>Actinomycetota</taxon>
        <taxon>Actinomycetes</taxon>
        <taxon>Streptosporangiales</taxon>
        <taxon>Streptosporangiaceae</taxon>
        <taxon>Microtetraspora</taxon>
    </lineage>
</organism>
<reference evidence="1 2" key="1">
    <citation type="submission" date="2024-06" db="EMBL/GenBank/DDBJ databases">
        <title>The Natural Products Discovery Center: Release of the First 8490 Sequenced Strains for Exploring Actinobacteria Biosynthetic Diversity.</title>
        <authorList>
            <person name="Kalkreuter E."/>
            <person name="Kautsar S.A."/>
            <person name="Yang D."/>
            <person name="Bader C.D."/>
            <person name="Teijaro C.N."/>
            <person name="Fluegel L."/>
            <person name="Davis C.M."/>
            <person name="Simpson J.R."/>
            <person name="Lauterbach L."/>
            <person name="Steele A.D."/>
            <person name="Gui C."/>
            <person name="Meng S."/>
            <person name="Li G."/>
            <person name="Viehrig K."/>
            <person name="Ye F."/>
            <person name="Su P."/>
            <person name="Kiefer A.F."/>
            <person name="Nichols A."/>
            <person name="Cepeda A.J."/>
            <person name="Yan W."/>
            <person name="Fan B."/>
            <person name="Jiang Y."/>
            <person name="Adhikari A."/>
            <person name="Zheng C.-J."/>
            <person name="Schuster L."/>
            <person name="Cowan T.M."/>
            <person name="Smanski M.J."/>
            <person name="Chevrette M.G."/>
            <person name="De Carvalho L.P.S."/>
            <person name="Shen B."/>
        </authorList>
    </citation>
    <scope>NUCLEOTIDE SEQUENCE [LARGE SCALE GENOMIC DNA]</scope>
    <source>
        <strain evidence="1 2">NPDC050100</strain>
    </source>
</reference>